<dbReference type="AlphaFoldDB" id="A0A1H5WTZ1"/>
<organism evidence="1 2">
    <name type="scientific">Vibrio hangzhouensis</name>
    <dbReference type="NCBI Taxonomy" id="462991"/>
    <lineage>
        <taxon>Bacteria</taxon>
        <taxon>Pseudomonadati</taxon>
        <taxon>Pseudomonadota</taxon>
        <taxon>Gammaproteobacteria</taxon>
        <taxon>Vibrionales</taxon>
        <taxon>Vibrionaceae</taxon>
        <taxon>Vibrio</taxon>
    </lineage>
</organism>
<proteinExistence type="predicted"/>
<keyword evidence="2" id="KW-1185">Reference proteome</keyword>
<accession>A0A1H5WTZ1</accession>
<sequence>MKLYCVDEFSRAWYTKSELFLSKLRWYYHQPVKKCDKDPEVMQKLLLLVATLNTPLLAQDTLPINRNHQDEDYGRALPFFGDRLRDMGIKLPKPLGISLFTHQQEDLMNLADFKVDGESVGDVLPNGASQTVNTTSIVAVRGDIWILPFWGFNAMIGKAVTSSDISIGVSDFSNGNLERLEMNGMATTSTISSIGTTLAYGHKQFFTTVDAQYVSTAVSGVGVSLDALVVTPLVGFHIGDSGWKIVVGGQYQDYQRQLKGQLGDIRFSATQSSSRWSTMVGMQKEFTDNWEASLMAQSGKTREGVTFMLGKRF</sequence>
<gene>
    <name evidence="1" type="ORF">SAMN04488244_10663</name>
</gene>
<evidence type="ECO:0000313" key="1">
    <source>
        <dbReference type="EMBL" id="SEG02755.1"/>
    </source>
</evidence>
<reference evidence="2" key="1">
    <citation type="submission" date="2016-10" db="EMBL/GenBank/DDBJ databases">
        <authorList>
            <person name="Varghese N."/>
            <person name="Submissions S."/>
        </authorList>
    </citation>
    <scope>NUCLEOTIDE SEQUENCE [LARGE SCALE GENOMIC DNA]</scope>
    <source>
        <strain evidence="2">CGMCC 1.7062</strain>
    </source>
</reference>
<protein>
    <submittedName>
        <fullName evidence="1">Uncharacterized protein</fullName>
    </submittedName>
</protein>
<dbReference type="EMBL" id="FNVG01000006">
    <property type="protein sequence ID" value="SEG02755.1"/>
    <property type="molecule type" value="Genomic_DNA"/>
</dbReference>
<evidence type="ECO:0000313" key="2">
    <source>
        <dbReference type="Proteomes" id="UP000236721"/>
    </source>
</evidence>
<name>A0A1H5WTZ1_9VIBR</name>
<dbReference type="Proteomes" id="UP000236721">
    <property type="component" value="Unassembled WGS sequence"/>
</dbReference>